<dbReference type="AlphaFoldDB" id="A0A544QMM6"/>
<dbReference type="PANTHER" id="PTHR42208:SF1">
    <property type="entry name" value="HEAVY METAL TRANSPORTER"/>
    <property type="match status" value="1"/>
</dbReference>
<dbReference type="PANTHER" id="PTHR42208">
    <property type="entry name" value="HEAVY METAL TRANSPORTER-RELATED"/>
    <property type="match status" value="1"/>
</dbReference>
<protein>
    <submittedName>
        <fullName evidence="3">Sulfite exporter TauE/SafE family protein</fullName>
    </submittedName>
</protein>
<dbReference type="Proteomes" id="UP000315385">
    <property type="component" value="Unassembled WGS sequence"/>
</dbReference>
<evidence type="ECO:0000313" key="4">
    <source>
        <dbReference type="Proteomes" id="UP000315385"/>
    </source>
</evidence>
<dbReference type="Pfam" id="PF13386">
    <property type="entry name" value="DsbD_2"/>
    <property type="match status" value="1"/>
</dbReference>
<evidence type="ECO:0000256" key="1">
    <source>
        <dbReference type="SAM" id="Phobius"/>
    </source>
</evidence>
<keyword evidence="1" id="KW-1133">Transmembrane helix</keyword>
<keyword evidence="1" id="KW-0472">Membrane</keyword>
<accession>A0A544QMM6</accession>
<feature type="transmembrane region" description="Helical" evidence="1">
    <location>
        <begin position="174"/>
        <end position="197"/>
    </location>
</feature>
<feature type="transmembrane region" description="Helical" evidence="1">
    <location>
        <begin position="25"/>
        <end position="47"/>
    </location>
</feature>
<proteinExistence type="predicted"/>
<sequence>MSLLLQHTVGVPGSASSLAGQPVSLGVFLLIGLFGGAHCLGMCGPLVTTYADRMREQSAESDRRPDSRLSVGMVKQHGLFNLGRAVSYALIGGLFGLAGSLVVVSASQVTTAIRELNIVVGFTIGVLIMAAGVSYLVRGQVISLPGESLVTPVTTAVQSRLMARVDDYVGGPQVALLGGIHGLLPCPLLYPAFLYAFAQAAPVRGALSLAALGLGTVPSLFLYGTLFQSVSVSTRVKLHRILGVGFLVLGYIPFQHALMLIGIELPHLPVPFYQPL</sequence>
<comment type="caution">
    <text evidence="3">The sequence shown here is derived from an EMBL/GenBank/DDBJ whole genome shotgun (WGS) entry which is preliminary data.</text>
</comment>
<dbReference type="RefSeq" id="WP_142443292.1">
    <property type="nucleotide sequence ID" value="NZ_SESI01000002.1"/>
</dbReference>
<evidence type="ECO:0000259" key="2">
    <source>
        <dbReference type="Pfam" id="PF13386"/>
    </source>
</evidence>
<organism evidence="3 4">
    <name type="scientific">Halonotius roseus</name>
    <dbReference type="NCBI Taxonomy" id="2511997"/>
    <lineage>
        <taxon>Archaea</taxon>
        <taxon>Methanobacteriati</taxon>
        <taxon>Methanobacteriota</taxon>
        <taxon>Stenosarchaea group</taxon>
        <taxon>Halobacteria</taxon>
        <taxon>Halobacteriales</taxon>
        <taxon>Haloferacaceae</taxon>
        <taxon>Halonotius</taxon>
    </lineage>
</organism>
<evidence type="ECO:0000313" key="3">
    <source>
        <dbReference type="EMBL" id="TQQ80169.1"/>
    </source>
</evidence>
<feature type="transmembrane region" description="Helical" evidence="1">
    <location>
        <begin position="85"/>
        <end position="106"/>
    </location>
</feature>
<keyword evidence="1" id="KW-0812">Transmembrane</keyword>
<reference evidence="3 4" key="1">
    <citation type="submission" date="2019-02" db="EMBL/GenBank/DDBJ databases">
        <title>Halonotius sp. a new haloqrchaeon isolated from saline water.</title>
        <authorList>
            <person name="Duran-Viseras A."/>
            <person name="Sanchez-Porro C."/>
            <person name="Ventosa A."/>
        </authorList>
    </citation>
    <scope>NUCLEOTIDE SEQUENCE [LARGE SCALE GENOMIC DNA]</scope>
    <source>
        <strain evidence="3 4">F9-27</strain>
    </source>
</reference>
<feature type="transmembrane region" description="Helical" evidence="1">
    <location>
        <begin position="118"/>
        <end position="137"/>
    </location>
</feature>
<feature type="transmembrane region" description="Helical" evidence="1">
    <location>
        <begin position="241"/>
        <end position="263"/>
    </location>
</feature>
<dbReference type="EMBL" id="SESI01000002">
    <property type="protein sequence ID" value="TQQ80169.1"/>
    <property type="molecule type" value="Genomic_DNA"/>
</dbReference>
<dbReference type="InterPro" id="IPR039447">
    <property type="entry name" value="UreH-like_TM_dom"/>
</dbReference>
<feature type="domain" description="Urease accessory protein UreH-like transmembrane" evidence="2">
    <location>
        <begin position="28"/>
        <end position="251"/>
    </location>
</feature>
<gene>
    <name evidence="3" type="ORF">EWF95_06645</name>
</gene>
<dbReference type="OrthoDB" id="162718at2157"/>
<feature type="transmembrane region" description="Helical" evidence="1">
    <location>
        <begin position="209"/>
        <end position="229"/>
    </location>
</feature>
<keyword evidence="4" id="KW-1185">Reference proteome</keyword>
<name>A0A544QMM6_9EURY</name>